<keyword evidence="5" id="KW-0645">Protease</keyword>
<comment type="subcellular location">
    <subcellularLocation>
        <location evidence="1">Secreted</location>
        <location evidence="1">Extracellular space</location>
    </subcellularLocation>
</comment>
<evidence type="ECO:0000256" key="15">
    <source>
        <dbReference type="SAM" id="MobiDB-lite"/>
    </source>
</evidence>
<dbReference type="Pfam" id="PF00051">
    <property type="entry name" value="Kringle"/>
    <property type="match status" value="1"/>
</dbReference>
<dbReference type="PRINTS" id="PR00722">
    <property type="entry name" value="CHYMOTRYPSIN"/>
</dbReference>
<reference evidence="18 19" key="1">
    <citation type="submission" date="2022-01" db="EMBL/GenBank/DDBJ databases">
        <title>A high-quality chromosome-level genome assembly of rohu carp, Labeo rohita.</title>
        <authorList>
            <person name="Arick M.A. II"/>
            <person name="Hsu C.-Y."/>
            <person name="Magbanua Z."/>
            <person name="Pechanova O."/>
            <person name="Grover C."/>
            <person name="Miller E."/>
            <person name="Thrash A."/>
            <person name="Ezzel L."/>
            <person name="Alam S."/>
            <person name="Benzie J."/>
            <person name="Hamilton M."/>
            <person name="Karsi A."/>
            <person name="Lawrence M.L."/>
            <person name="Peterson D.G."/>
        </authorList>
    </citation>
    <scope>NUCLEOTIDE SEQUENCE [LARGE SCALE GENOMIC DNA]</scope>
    <source>
        <strain evidence="19">BAU-BD-2019</strain>
        <tissue evidence="18">Blood</tissue>
    </source>
</reference>
<dbReference type="PROSITE" id="PS50070">
    <property type="entry name" value="KRINGLE_2"/>
    <property type="match status" value="1"/>
</dbReference>
<dbReference type="Proteomes" id="UP000830375">
    <property type="component" value="Unassembled WGS sequence"/>
</dbReference>
<dbReference type="Gene3D" id="2.40.20.10">
    <property type="entry name" value="Plasminogen Kringle 4"/>
    <property type="match status" value="1"/>
</dbReference>
<dbReference type="SUPFAM" id="SSF57440">
    <property type="entry name" value="Kringle-like"/>
    <property type="match status" value="1"/>
</dbReference>
<dbReference type="SMART" id="SM00020">
    <property type="entry name" value="Tryp_SPc"/>
    <property type="match status" value="1"/>
</dbReference>
<dbReference type="SMART" id="SM00130">
    <property type="entry name" value="KR"/>
    <property type="match status" value="1"/>
</dbReference>
<dbReference type="InterPro" id="IPR033116">
    <property type="entry name" value="TRYPSIN_SER"/>
</dbReference>
<keyword evidence="10" id="KW-1015">Disulfide bond</keyword>
<evidence type="ECO:0000313" key="19">
    <source>
        <dbReference type="Proteomes" id="UP000830375"/>
    </source>
</evidence>
<evidence type="ECO:0000256" key="1">
    <source>
        <dbReference type="ARBA" id="ARBA00004239"/>
    </source>
</evidence>
<dbReference type="InterPro" id="IPR043504">
    <property type="entry name" value="Peptidase_S1_PA_chymotrypsin"/>
</dbReference>
<dbReference type="PANTHER" id="PTHR24264:SF38">
    <property type="entry name" value="UROKINASE-TYPE PLASMINOGEN ACTIVATOR"/>
    <property type="match status" value="1"/>
</dbReference>
<keyword evidence="4 14" id="KW-0420">Kringle</keyword>
<dbReference type="PROSITE" id="PS00135">
    <property type="entry name" value="TRYPSIN_SER"/>
    <property type="match status" value="1"/>
</dbReference>
<evidence type="ECO:0000256" key="3">
    <source>
        <dbReference type="ARBA" id="ARBA00022536"/>
    </source>
</evidence>
<keyword evidence="7" id="KW-0378">Hydrolase</keyword>
<evidence type="ECO:0000256" key="9">
    <source>
        <dbReference type="ARBA" id="ARBA00023145"/>
    </source>
</evidence>
<sequence>MSHSMSFPGKHSQLSHCLAHSACASLPEARPPSANHRLVTIKRGTLTGTRQQVLSKPGEALHHKRANKSTAYYQKGKRWFVVKMKCLLRILLLTCALCFTEADRNAWRKNTSAEEKDKCILDESEGSINEMTVTVSGRICLPWNKLPSRSASYKNCHHNYCRNPDNKIQPWCFVRRKKRYIKEYCDIENRNMKPTATESPPTSDPSTQDTESTCGERNLDRNRKIIGGSSKRTSIRRYSVFLGKNAINETDSVKEQNFTVSELIVHEDFDYTTENYNNDIALLKIVNSNGQCAERTESVRTACLPPFRHMLPTGYYCEIAGYGRHQIGGFEYSRYLKQAQVELFSQNDCQKYYSKDEVTENMVCAAGRDWEDDACQGDSGGPLVCEVDNAMFLFGIISWGKECSKKFNPGVYTKVTNYNRWISQHTSLPKYTAGSRYPQKD</sequence>
<dbReference type="InterPro" id="IPR001314">
    <property type="entry name" value="Peptidase_S1A"/>
</dbReference>
<evidence type="ECO:0000256" key="4">
    <source>
        <dbReference type="ARBA" id="ARBA00022572"/>
    </source>
</evidence>
<evidence type="ECO:0000256" key="13">
    <source>
        <dbReference type="ARBA" id="ARBA00038868"/>
    </source>
</evidence>
<comment type="caution">
    <text evidence="18">The sequence shown here is derived from an EMBL/GenBank/DDBJ whole genome shotgun (WGS) entry which is preliminary data.</text>
</comment>
<feature type="compositionally biased region" description="Polar residues" evidence="15">
    <location>
        <begin position="192"/>
        <end position="215"/>
    </location>
</feature>
<evidence type="ECO:0000256" key="14">
    <source>
        <dbReference type="PROSITE-ProRule" id="PRU00121"/>
    </source>
</evidence>
<dbReference type="InterPro" id="IPR038178">
    <property type="entry name" value="Kringle_sf"/>
</dbReference>
<dbReference type="PRINTS" id="PR00018">
    <property type="entry name" value="KRINGLE"/>
</dbReference>
<feature type="domain" description="Kringle" evidence="16">
    <location>
        <begin position="118"/>
        <end position="190"/>
    </location>
</feature>
<dbReference type="PANTHER" id="PTHR24264">
    <property type="entry name" value="TRYPSIN-RELATED"/>
    <property type="match status" value="1"/>
</dbReference>
<organism evidence="18 19">
    <name type="scientific">Labeo rohita</name>
    <name type="common">Indian major carp</name>
    <name type="synonym">Cyprinus rohita</name>
    <dbReference type="NCBI Taxonomy" id="84645"/>
    <lineage>
        <taxon>Eukaryota</taxon>
        <taxon>Metazoa</taxon>
        <taxon>Chordata</taxon>
        <taxon>Craniata</taxon>
        <taxon>Vertebrata</taxon>
        <taxon>Euteleostomi</taxon>
        <taxon>Actinopterygii</taxon>
        <taxon>Neopterygii</taxon>
        <taxon>Teleostei</taxon>
        <taxon>Ostariophysi</taxon>
        <taxon>Cypriniformes</taxon>
        <taxon>Cyprinidae</taxon>
        <taxon>Labeoninae</taxon>
        <taxon>Labeonini</taxon>
        <taxon>Labeo</taxon>
    </lineage>
</organism>
<protein>
    <recommendedName>
        <fullName evidence="13">trypsin</fullName>
        <ecNumber evidence="13">3.4.21.4</ecNumber>
    </recommendedName>
</protein>
<gene>
    <name evidence="18" type="ORF">H4Q32_009222</name>
</gene>
<dbReference type="InterPro" id="IPR001254">
    <property type="entry name" value="Trypsin_dom"/>
</dbReference>
<proteinExistence type="predicted"/>
<accession>A0ABQ8M4J6</accession>
<keyword evidence="8" id="KW-0720">Serine protease</keyword>
<keyword evidence="2" id="KW-0964">Secreted</keyword>
<feature type="domain" description="Peptidase S1" evidence="17">
    <location>
        <begin position="210"/>
        <end position="427"/>
    </location>
</feature>
<keyword evidence="9" id="KW-0865">Zymogen</keyword>
<evidence type="ECO:0000256" key="5">
    <source>
        <dbReference type="ARBA" id="ARBA00022670"/>
    </source>
</evidence>
<keyword evidence="19" id="KW-1185">Reference proteome</keyword>
<keyword evidence="6" id="KW-0732">Signal</keyword>
<evidence type="ECO:0000256" key="8">
    <source>
        <dbReference type="ARBA" id="ARBA00022825"/>
    </source>
</evidence>
<evidence type="ECO:0000259" key="16">
    <source>
        <dbReference type="PROSITE" id="PS50070"/>
    </source>
</evidence>
<evidence type="ECO:0000256" key="11">
    <source>
        <dbReference type="ARBA" id="ARBA00023202"/>
    </source>
</evidence>
<comment type="caution">
    <text evidence="14">Lacks conserved residue(s) required for the propagation of feature annotation.</text>
</comment>
<name>A0ABQ8M4J6_LABRO</name>
<evidence type="ECO:0000256" key="12">
    <source>
        <dbReference type="ARBA" id="ARBA00036320"/>
    </source>
</evidence>
<dbReference type="InterPro" id="IPR013806">
    <property type="entry name" value="Kringle-like"/>
</dbReference>
<dbReference type="EMBL" id="JACTAM010000013">
    <property type="protein sequence ID" value="KAI2657815.1"/>
    <property type="molecule type" value="Genomic_DNA"/>
</dbReference>
<dbReference type="InterPro" id="IPR000001">
    <property type="entry name" value="Kringle"/>
</dbReference>
<dbReference type="PROSITE" id="PS50240">
    <property type="entry name" value="TRYPSIN_DOM"/>
    <property type="match status" value="1"/>
</dbReference>
<keyword evidence="3" id="KW-0245">EGF-like domain</keyword>
<dbReference type="EC" id="3.4.21.4" evidence="13"/>
<dbReference type="InterPro" id="IPR018056">
    <property type="entry name" value="Kringle_CS"/>
</dbReference>
<evidence type="ECO:0000256" key="10">
    <source>
        <dbReference type="ARBA" id="ARBA00023157"/>
    </source>
</evidence>
<evidence type="ECO:0000256" key="2">
    <source>
        <dbReference type="ARBA" id="ARBA00022525"/>
    </source>
</evidence>
<dbReference type="InterPro" id="IPR009003">
    <property type="entry name" value="Peptidase_S1_PA"/>
</dbReference>
<evidence type="ECO:0000259" key="17">
    <source>
        <dbReference type="PROSITE" id="PS50240"/>
    </source>
</evidence>
<evidence type="ECO:0000256" key="7">
    <source>
        <dbReference type="ARBA" id="ARBA00022801"/>
    </source>
</evidence>
<dbReference type="InterPro" id="IPR050127">
    <property type="entry name" value="Serine_Proteases_S1"/>
</dbReference>
<dbReference type="Pfam" id="PF00089">
    <property type="entry name" value="Trypsin"/>
    <property type="match status" value="1"/>
</dbReference>
<feature type="region of interest" description="Disordered" evidence="15">
    <location>
        <begin position="192"/>
        <end position="221"/>
    </location>
</feature>
<dbReference type="PROSITE" id="PS00021">
    <property type="entry name" value="KRINGLE_1"/>
    <property type="match status" value="1"/>
</dbReference>
<dbReference type="SUPFAM" id="SSF50494">
    <property type="entry name" value="Trypsin-like serine proteases"/>
    <property type="match status" value="1"/>
</dbReference>
<evidence type="ECO:0000256" key="6">
    <source>
        <dbReference type="ARBA" id="ARBA00022729"/>
    </source>
</evidence>
<keyword evidence="11" id="KW-0617">Plasminogen activation</keyword>
<dbReference type="CDD" id="cd00190">
    <property type="entry name" value="Tryp_SPc"/>
    <property type="match status" value="1"/>
</dbReference>
<dbReference type="Gene3D" id="2.40.10.10">
    <property type="entry name" value="Trypsin-like serine proteases"/>
    <property type="match status" value="2"/>
</dbReference>
<comment type="catalytic activity">
    <reaction evidence="12">
        <text>Preferential cleavage: Arg-|-Xaa, Lys-|-Xaa.</text>
        <dbReference type="EC" id="3.4.21.4"/>
    </reaction>
</comment>
<evidence type="ECO:0000313" key="18">
    <source>
        <dbReference type="EMBL" id="KAI2657815.1"/>
    </source>
</evidence>